<proteinExistence type="predicted"/>
<dbReference type="EMBL" id="JAAGOA010000003">
    <property type="protein sequence ID" value="NED99487.1"/>
    <property type="molecule type" value="Genomic_DNA"/>
</dbReference>
<keyword evidence="3" id="KW-1185">Reference proteome</keyword>
<gene>
    <name evidence="2" type="ORF">G1H10_04835</name>
</gene>
<sequence length="160" mass="17385">MLSGLHAGVADANQGPAARPDTSPVHRIGARVVSAEARLAGSIDSDDIESSDIESGQTADAAAGTYIERVSWIPDPAGERLAVYPTDHGRYEAPAAQWPEAWDEVVRMEPGADYPHMRDQFRCHVEFARIAEPDKPSWNLELYRPDVGYLGTVLASCNPD</sequence>
<evidence type="ECO:0000256" key="1">
    <source>
        <dbReference type="SAM" id="MobiDB-lite"/>
    </source>
</evidence>
<dbReference type="InterPro" id="IPR019719">
    <property type="entry name" value="DUF2599"/>
</dbReference>
<evidence type="ECO:0000313" key="3">
    <source>
        <dbReference type="Proteomes" id="UP000475214"/>
    </source>
</evidence>
<evidence type="ECO:0000313" key="2">
    <source>
        <dbReference type="EMBL" id="NED99487.1"/>
    </source>
</evidence>
<reference evidence="2 3" key="1">
    <citation type="submission" date="2020-02" db="EMBL/GenBank/DDBJ databases">
        <authorList>
            <person name="Li X.-J."/>
            <person name="Han X.-M."/>
        </authorList>
    </citation>
    <scope>NUCLEOTIDE SEQUENCE [LARGE SCALE GENOMIC DNA]</scope>
    <source>
        <strain evidence="2 3">CCTCC AB 2017055</strain>
    </source>
</reference>
<dbReference type="Pfam" id="PF10783">
    <property type="entry name" value="DUF2599"/>
    <property type="match status" value="1"/>
</dbReference>
<protein>
    <submittedName>
        <fullName evidence="2">DUF2599 domain-containing protein</fullName>
    </submittedName>
</protein>
<comment type="caution">
    <text evidence="2">The sequence shown here is derived from an EMBL/GenBank/DDBJ whole genome shotgun (WGS) entry which is preliminary data.</text>
</comment>
<organism evidence="2 3">
    <name type="scientific">Phytoactinopolyspora halotolerans</name>
    <dbReference type="NCBI Taxonomy" id="1981512"/>
    <lineage>
        <taxon>Bacteria</taxon>
        <taxon>Bacillati</taxon>
        <taxon>Actinomycetota</taxon>
        <taxon>Actinomycetes</taxon>
        <taxon>Jiangellales</taxon>
        <taxon>Jiangellaceae</taxon>
        <taxon>Phytoactinopolyspora</taxon>
    </lineage>
</organism>
<feature type="region of interest" description="Disordered" evidence="1">
    <location>
        <begin position="1"/>
        <end position="24"/>
    </location>
</feature>
<accession>A0A6L9S4Q5</accession>
<dbReference type="AlphaFoldDB" id="A0A6L9S4Q5"/>
<name>A0A6L9S4Q5_9ACTN</name>
<dbReference type="Proteomes" id="UP000475214">
    <property type="component" value="Unassembled WGS sequence"/>
</dbReference>